<gene>
    <name evidence="1" type="ORF">NPIL_614771</name>
</gene>
<organism evidence="1 2">
    <name type="scientific">Nephila pilipes</name>
    <name type="common">Giant wood spider</name>
    <name type="synonym">Nephila maculata</name>
    <dbReference type="NCBI Taxonomy" id="299642"/>
    <lineage>
        <taxon>Eukaryota</taxon>
        <taxon>Metazoa</taxon>
        <taxon>Ecdysozoa</taxon>
        <taxon>Arthropoda</taxon>
        <taxon>Chelicerata</taxon>
        <taxon>Arachnida</taxon>
        <taxon>Araneae</taxon>
        <taxon>Araneomorphae</taxon>
        <taxon>Entelegynae</taxon>
        <taxon>Araneoidea</taxon>
        <taxon>Nephilidae</taxon>
        <taxon>Nephila</taxon>
    </lineage>
</organism>
<comment type="caution">
    <text evidence="1">The sequence shown here is derived from an EMBL/GenBank/DDBJ whole genome shotgun (WGS) entry which is preliminary data.</text>
</comment>
<protein>
    <submittedName>
        <fullName evidence="1">Uncharacterized protein</fullName>
    </submittedName>
</protein>
<evidence type="ECO:0000313" key="1">
    <source>
        <dbReference type="EMBL" id="GFT67695.1"/>
    </source>
</evidence>
<reference evidence="1" key="1">
    <citation type="submission" date="2020-08" db="EMBL/GenBank/DDBJ databases">
        <title>Multicomponent nature underlies the extraordinary mechanical properties of spider dragline silk.</title>
        <authorList>
            <person name="Kono N."/>
            <person name="Nakamura H."/>
            <person name="Mori M."/>
            <person name="Yoshida Y."/>
            <person name="Ohtoshi R."/>
            <person name="Malay A.D."/>
            <person name="Moran D.A.P."/>
            <person name="Tomita M."/>
            <person name="Numata K."/>
            <person name="Arakawa K."/>
        </authorList>
    </citation>
    <scope>NUCLEOTIDE SEQUENCE</scope>
</reference>
<proteinExistence type="predicted"/>
<dbReference type="EMBL" id="BMAW01115798">
    <property type="protein sequence ID" value="GFT67695.1"/>
    <property type="molecule type" value="Genomic_DNA"/>
</dbReference>
<accession>A0A8X6PI24</accession>
<name>A0A8X6PI24_NEPPI</name>
<evidence type="ECO:0000313" key="2">
    <source>
        <dbReference type="Proteomes" id="UP000887013"/>
    </source>
</evidence>
<dbReference type="AlphaFoldDB" id="A0A8X6PI24"/>
<sequence length="122" mass="13761">MMQHSVPTAASPHSTITTLNPTLHLIELTLNAKYRKIITSSLKSITEFIDRFNFQTVVCPIMAVQDQRFSKVKYCRHCCTRQQIFKIGDTSGGIASKDHSRVHIALRNLKATRIKCVSLLSC</sequence>
<dbReference type="Proteomes" id="UP000887013">
    <property type="component" value="Unassembled WGS sequence"/>
</dbReference>
<keyword evidence="2" id="KW-1185">Reference proteome</keyword>